<evidence type="ECO:0000256" key="3">
    <source>
        <dbReference type="ARBA" id="ARBA00022801"/>
    </source>
</evidence>
<dbReference type="AlphaFoldDB" id="A0ABD0M0W7"/>
<accession>A0ABD0M0W7</accession>
<evidence type="ECO:0000256" key="6">
    <source>
        <dbReference type="ARBA" id="ARBA00023136"/>
    </source>
</evidence>
<dbReference type="CDD" id="cd03388">
    <property type="entry name" value="PAP2_SPPase1"/>
    <property type="match status" value="1"/>
</dbReference>
<dbReference type="PANTHER" id="PTHR14969:SF28">
    <property type="entry name" value="DIHYDROSPHINGOSINE 1-PHOSPHATE PHOSPHATASE LCB3-RELATED"/>
    <property type="match status" value="1"/>
</dbReference>
<evidence type="ECO:0000256" key="7">
    <source>
        <dbReference type="ARBA" id="ARBA00038324"/>
    </source>
</evidence>
<dbReference type="SMART" id="SM00014">
    <property type="entry name" value="acidPPc"/>
    <property type="match status" value="1"/>
</dbReference>
<evidence type="ECO:0000256" key="2">
    <source>
        <dbReference type="ARBA" id="ARBA00022692"/>
    </source>
</evidence>
<evidence type="ECO:0000313" key="10">
    <source>
        <dbReference type="EMBL" id="KAK7505564.1"/>
    </source>
</evidence>
<proteinExistence type="inferred from homology"/>
<gene>
    <name evidence="10" type="ORF">BaRGS_00003309</name>
</gene>
<sequence length="497" mass="54933">MSGWWQRIVALSDSQLTADFQRTCGIRSLRTYEQNGSESLSNGVCSPNVNGFADEECHDLQKLHVDAHHAIRNGSVPVENGSADVHDVSLKKRASGTKHTNGYINHSSTNGGPTVLQRPPYQNGTPCHCQHENHRPVTNGCIANGETPKAHSDGAPKNSKQKSYVIQNTVLFYIFSFGASLGNEVFYIVFFSFGMWNFDTIVFRKISLIWCAIMYLGQAAKDLICWPRPLSPPVVRLEGRYELEYGMPSTHAMVGVVIPFGLLYYSYGVYEYNLFLGIVVASVWCVLVSFSRLYLGMHSVLDILVGIVTAGIIMVCCIPFVDMVDTLLIAHPWCFPGLNVVGIGLCLAYPELKQWSTARGDTTQVMAVFSGMYQGLWYMGQTSTMEDATASALAAHTGWALVVAAVVRQLVGMVIVTIILECLKKAVIYVTASLIGLDPRDPTSKQHLTVELSYKYIGYFTPSFFAAYVLPCCFQALGIHRGNYIKEILTHGHYFGL</sequence>
<keyword evidence="2 8" id="KW-0812">Transmembrane</keyword>
<feature type="transmembrane region" description="Helical" evidence="8">
    <location>
        <begin position="272"/>
        <end position="293"/>
    </location>
</feature>
<dbReference type="Proteomes" id="UP001519460">
    <property type="component" value="Unassembled WGS sequence"/>
</dbReference>
<feature type="domain" description="Phosphatidic acid phosphatase type 2/haloperoxidase" evidence="9">
    <location>
        <begin position="204"/>
        <end position="318"/>
    </location>
</feature>
<reference evidence="10 11" key="1">
    <citation type="journal article" date="2023" name="Sci. Data">
        <title>Genome assembly of the Korean intertidal mud-creeper Batillaria attramentaria.</title>
        <authorList>
            <person name="Patra A.K."/>
            <person name="Ho P.T."/>
            <person name="Jun S."/>
            <person name="Lee S.J."/>
            <person name="Kim Y."/>
            <person name="Won Y.J."/>
        </authorList>
    </citation>
    <scope>NUCLEOTIDE SEQUENCE [LARGE SCALE GENOMIC DNA]</scope>
    <source>
        <strain evidence="10">Wonlab-2016</strain>
    </source>
</reference>
<feature type="transmembrane region" description="Helical" evidence="8">
    <location>
        <begin position="245"/>
        <end position="266"/>
    </location>
</feature>
<name>A0ABD0M0W7_9CAEN</name>
<dbReference type="InterPro" id="IPR000326">
    <property type="entry name" value="PAP2/HPO"/>
</dbReference>
<keyword evidence="4" id="KW-0256">Endoplasmic reticulum</keyword>
<dbReference type="GO" id="GO:0005789">
    <property type="term" value="C:endoplasmic reticulum membrane"/>
    <property type="evidence" value="ECO:0007669"/>
    <property type="project" value="UniProtKB-SubCell"/>
</dbReference>
<organism evidence="10 11">
    <name type="scientific">Batillaria attramentaria</name>
    <dbReference type="NCBI Taxonomy" id="370345"/>
    <lineage>
        <taxon>Eukaryota</taxon>
        <taxon>Metazoa</taxon>
        <taxon>Spiralia</taxon>
        <taxon>Lophotrochozoa</taxon>
        <taxon>Mollusca</taxon>
        <taxon>Gastropoda</taxon>
        <taxon>Caenogastropoda</taxon>
        <taxon>Sorbeoconcha</taxon>
        <taxon>Cerithioidea</taxon>
        <taxon>Batillariidae</taxon>
        <taxon>Batillaria</taxon>
    </lineage>
</organism>
<comment type="subcellular location">
    <subcellularLocation>
        <location evidence="1">Endoplasmic reticulum membrane</location>
        <topology evidence="1">Multi-pass membrane protein</topology>
    </subcellularLocation>
</comment>
<dbReference type="Gene3D" id="1.20.144.10">
    <property type="entry name" value="Phosphatidic acid phosphatase type 2/haloperoxidase"/>
    <property type="match status" value="1"/>
</dbReference>
<comment type="similarity">
    <text evidence="7">Belongs to the type 2 lipid phosphate phosphatase family.</text>
</comment>
<evidence type="ECO:0000313" key="11">
    <source>
        <dbReference type="Proteomes" id="UP001519460"/>
    </source>
</evidence>
<evidence type="ECO:0000256" key="8">
    <source>
        <dbReference type="SAM" id="Phobius"/>
    </source>
</evidence>
<dbReference type="EMBL" id="JACVVK020000010">
    <property type="protein sequence ID" value="KAK7505564.1"/>
    <property type="molecule type" value="Genomic_DNA"/>
</dbReference>
<evidence type="ECO:0000256" key="4">
    <source>
        <dbReference type="ARBA" id="ARBA00022824"/>
    </source>
</evidence>
<protein>
    <recommendedName>
        <fullName evidence="9">Phosphatidic acid phosphatase type 2/haloperoxidase domain-containing protein</fullName>
    </recommendedName>
</protein>
<dbReference type="Pfam" id="PF01569">
    <property type="entry name" value="PAP2"/>
    <property type="match status" value="1"/>
</dbReference>
<feature type="transmembrane region" description="Helical" evidence="8">
    <location>
        <begin position="300"/>
        <end position="321"/>
    </location>
</feature>
<dbReference type="GO" id="GO:0016787">
    <property type="term" value="F:hydrolase activity"/>
    <property type="evidence" value="ECO:0007669"/>
    <property type="project" value="UniProtKB-KW"/>
</dbReference>
<keyword evidence="11" id="KW-1185">Reference proteome</keyword>
<dbReference type="PANTHER" id="PTHR14969">
    <property type="entry name" value="SPHINGOSINE-1-PHOSPHATE PHOSPHOHYDROLASE"/>
    <property type="match status" value="1"/>
</dbReference>
<comment type="caution">
    <text evidence="10">The sequence shown here is derived from an EMBL/GenBank/DDBJ whole genome shotgun (WGS) entry which is preliminary data.</text>
</comment>
<keyword evidence="3" id="KW-0378">Hydrolase</keyword>
<feature type="transmembrane region" description="Helical" evidence="8">
    <location>
        <begin position="327"/>
        <end position="350"/>
    </location>
</feature>
<keyword evidence="6 8" id="KW-0472">Membrane</keyword>
<keyword evidence="5 8" id="KW-1133">Transmembrane helix</keyword>
<dbReference type="SUPFAM" id="SSF48317">
    <property type="entry name" value="Acid phosphatase/Vanadium-dependent haloperoxidase"/>
    <property type="match status" value="1"/>
</dbReference>
<feature type="transmembrane region" description="Helical" evidence="8">
    <location>
        <begin position="170"/>
        <end position="194"/>
    </location>
</feature>
<evidence type="ECO:0000259" key="9">
    <source>
        <dbReference type="SMART" id="SM00014"/>
    </source>
</evidence>
<dbReference type="InterPro" id="IPR036938">
    <property type="entry name" value="PAP2/HPO_sf"/>
</dbReference>
<evidence type="ECO:0000256" key="5">
    <source>
        <dbReference type="ARBA" id="ARBA00022989"/>
    </source>
</evidence>
<evidence type="ECO:0000256" key="1">
    <source>
        <dbReference type="ARBA" id="ARBA00004477"/>
    </source>
</evidence>